<dbReference type="Proteomes" id="UP001194468">
    <property type="component" value="Unassembled WGS sequence"/>
</dbReference>
<dbReference type="EMBL" id="WHUW01000027">
    <property type="protein sequence ID" value="KAF8434730.1"/>
    <property type="molecule type" value="Genomic_DNA"/>
</dbReference>
<sequence length="74" mass="8160">MATSRTPVAPGPVASFSFDGYTGSSTNVDYGLLNLMADWFPIESREKQHANEREVVQEQLEALGIADARICRIM</sequence>
<protein>
    <submittedName>
        <fullName evidence="1">Uncharacterized protein</fullName>
    </submittedName>
</protein>
<keyword evidence="2" id="KW-1185">Reference proteome</keyword>
<accession>A0AAD4BMY8</accession>
<name>A0AAD4BMY8_BOLED</name>
<organism evidence="1 2">
    <name type="scientific">Boletus edulis BED1</name>
    <dbReference type="NCBI Taxonomy" id="1328754"/>
    <lineage>
        <taxon>Eukaryota</taxon>
        <taxon>Fungi</taxon>
        <taxon>Dikarya</taxon>
        <taxon>Basidiomycota</taxon>
        <taxon>Agaricomycotina</taxon>
        <taxon>Agaricomycetes</taxon>
        <taxon>Agaricomycetidae</taxon>
        <taxon>Boletales</taxon>
        <taxon>Boletineae</taxon>
        <taxon>Boletaceae</taxon>
        <taxon>Boletoideae</taxon>
        <taxon>Boletus</taxon>
    </lineage>
</organism>
<dbReference type="AlphaFoldDB" id="A0AAD4BMY8"/>
<reference evidence="1" key="1">
    <citation type="submission" date="2019-10" db="EMBL/GenBank/DDBJ databases">
        <authorList>
            <consortium name="DOE Joint Genome Institute"/>
            <person name="Kuo A."/>
            <person name="Miyauchi S."/>
            <person name="Kiss E."/>
            <person name="Drula E."/>
            <person name="Kohler A."/>
            <person name="Sanchez-Garcia M."/>
            <person name="Andreopoulos B."/>
            <person name="Barry K.W."/>
            <person name="Bonito G."/>
            <person name="Buee M."/>
            <person name="Carver A."/>
            <person name="Chen C."/>
            <person name="Cichocki N."/>
            <person name="Clum A."/>
            <person name="Culley D."/>
            <person name="Crous P.W."/>
            <person name="Fauchery L."/>
            <person name="Girlanda M."/>
            <person name="Hayes R."/>
            <person name="Keri Z."/>
            <person name="LaButti K."/>
            <person name="Lipzen A."/>
            <person name="Lombard V."/>
            <person name="Magnuson J."/>
            <person name="Maillard F."/>
            <person name="Morin E."/>
            <person name="Murat C."/>
            <person name="Nolan M."/>
            <person name="Ohm R."/>
            <person name="Pangilinan J."/>
            <person name="Pereira M."/>
            <person name="Perotto S."/>
            <person name="Peter M."/>
            <person name="Riley R."/>
            <person name="Sitrit Y."/>
            <person name="Stielow B."/>
            <person name="Szollosi G."/>
            <person name="Zifcakova L."/>
            <person name="Stursova M."/>
            <person name="Spatafora J.W."/>
            <person name="Tedersoo L."/>
            <person name="Vaario L.-M."/>
            <person name="Yamada A."/>
            <person name="Yan M."/>
            <person name="Wang P."/>
            <person name="Xu J."/>
            <person name="Bruns T."/>
            <person name="Baldrian P."/>
            <person name="Vilgalys R."/>
            <person name="Henrissat B."/>
            <person name="Grigoriev I.V."/>
            <person name="Hibbett D."/>
            <person name="Nagy L.G."/>
            <person name="Martin F.M."/>
        </authorList>
    </citation>
    <scope>NUCLEOTIDE SEQUENCE</scope>
    <source>
        <strain evidence="1">BED1</strain>
    </source>
</reference>
<reference evidence="1" key="2">
    <citation type="journal article" date="2020" name="Nat. Commun.">
        <title>Large-scale genome sequencing of mycorrhizal fungi provides insights into the early evolution of symbiotic traits.</title>
        <authorList>
            <person name="Miyauchi S."/>
            <person name="Kiss E."/>
            <person name="Kuo A."/>
            <person name="Drula E."/>
            <person name="Kohler A."/>
            <person name="Sanchez-Garcia M."/>
            <person name="Morin E."/>
            <person name="Andreopoulos B."/>
            <person name="Barry K.W."/>
            <person name="Bonito G."/>
            <person name="Buee M."/>
            <person name="Carver A."/>
            <person name="Chen C."/>
            <person name="Cichocki N."/>
            <person name="Clum A."/>
            <person name="Culley D."/>
            <person name="Crous P.W."/>
            <person name="Fauchery L."/>
            <person name="Girlanda M."/>
            <person name="Hayes R.D."/>
            <person name="Keri Z."/>
            <person name="LaButti K."/>
            <person name="Lipzen A."/>
            <person name="Lombard V."/>
            <person name="Magnuson J."/>
            <person name="Maillard F."/>
            <person name="Murat C."/>
            <person name="Nolan M."/>
            <person name="Ohm R.A."/>
            <person name="Pangilinan J."/>
            <person name="Pereira M.F."/>
            <person name="Perotto S."/>
            <person name="Peter M."/>
            <person name="Pfister S."/>
            <person name="Riley R."/>
            <person name="Sitrit Y."/>
            <person name="Stielow J.B."/>
            <person name="Szollosi G."/>
            <person name="Zifcakova L."/>
            <person name="Stursova M."/>
            <person name="Spatafora J.W."/>
            <person name="Tedersoo L."/>
            <person name="Vaario L.M."/>
            <person name="Yamada A."/>
            <person name="Yan M."/>
            <person name="Wang P."/>
            <person name="Xu J."/>
            <person name="Bruns T."/>
            <person name="Baldrian P."/>
            <person name="Vilgalys R."/>
            <person name="Dunand C."/>
            <person name="Henrissat B."/>
            <person name="Grigoriev I.V."/>
            <person name="Hibbett D."/>
            <person name="Nagy L.G."/>
            <person name="Martin F.M."/>
        </authorList>
    </citation>
    <scope>NUCLEOTIDE SEQUENCE</scope>
    <source>
        <strain evidence="1">BED1</strain>
    </source>
</reference>
<evidence type="ECO:0000313" key="1">
    <source>
        <dbReference type="EMBL" id="KAF8434730.1"/>
    </source>
</evidence>
<comment type="caution">
    <text evidence="1">The sequence shown here is derived from an EMBL/GenBank/DDBJ whole genome shotgun (WGS) entry which is preliminary data.</text>
</comment>
<gene>
    <name evidence="1" type="ORF">L210DRAFT_1058637</name>
</gene>
<evidence type="ECO:0000313" key="2">
    <source>
        <dbReference type="Proteomes" id="UP001194468"/>
    </source>
</evidence>
<proteinExistence type="predicted"/>